<sequence length="109" mass="12050">MSFLHVHFVGCRLFTPGFAMCVRFCSMGSGSNYPNFILVFGASGEEEDGRARRERGPAGASRRRKGKCVLHEAGAGQERWIRSGWSGPWRTPENSTSEVRIRTGESGEP</sequence>
<accession>A0A6B0UJ19</accession>
<evidence type="ECO:0000256" key="2">
    <source>
        <dbReference type="SAM" id="SignalP"/>
    </source>
</evidence>
<organism evidence="3">
    <name type="scientific">Ixodes ricinus</name>
    <name type="common">Common tick</name>
    <name type="synonym">Acarus ricinus</name>
    <dbReference type="NCBI Taxonomy" id="34613"/>
    <lineage>
        <taxon>Eukaryota</taxon>
        <taxon>Metazoa</taxon>
        <taxon>Ecdysozoa</taxon>
        <taxon>Arthropoda</taxon>
        <taxon>Chelicerata</taxon>
        <taxon>Arachnida</taxon>
        <taxon>Acari</taxon>
        <taxon>Parasitiformes</taxon>
        <taxon>Ixodida</taxon>
        <taxon>Ixodoidea</taxon>
        <taxon>Ixodidae</taxon>
        <taxon>Ixodinae</taxon>
        <taxon>Ixodes</taxon>
    </lineage>
</organism>
<feature type="signal peptide" evidence="2">
    <location>
        <begin position="1"/>
        <end position="19"/>
    </location>
</feature>
<dbReference type="EMBL" id="GIFC01007559">
    <property type="protein sequence ID" value="MXU89642.1"/>
    <property type="molecule type" value="Transcribed_RNA"/>
</dbReference>
<feature type="region of interest" description="Disordered" evidence="1">
    <location>
        <begin position="82"/>
        <end position="109"/>
    </location>
</feature>
<evidence type="ECO:0000256" key="1">
    <source>
        <dbReference type="SAM" id="MobiDB-lite"/>
    </source>
</evidence>
<evidence type="ECO:0000313" key="3">
    <source>
        <dbReference type="EMBL" id="MXU89642.1"/>
    </source>
</evidence>
<protein>
    <recommendedName>
        <fullName evidence="4">Secreted protein</fullName>
    </recommendedName>
</protein>
<reference evidence="3" key="1">
    <citation type="submission" date="2019-12" db="EMBL/GenBank/DDBJ databases">
        <title>An insight into the sialome of adult female Ixodes ricinus ticks feeding for 6 days.</title>
        <authorList>
            <person name="Perner J."/>
            <person name="Ribeiro J.M.C."/>
        </authorList>
    </citation>
    <scope>NUCLEOTIDE SEQUENCE</scope>
    <source>
        <strain evidence="3">Semi-engorged</strain>
        <tissue evidence="3">Salivary glands</tissue>
    </source>
</reference>
<dbReference type="AlphaFoldDB" id="A0A6B0UJ19"/>
<keyword evidence="2" id="KW-0732">Signal</keyword>
<feature type="chain" id="PRO_5025372106" description="Secreted protein" evidence="2">
    <location>
        <begin position="20"/>
        <end position="109"/>
    </location>
</feature>
<proteinExistence type="predicted"/>
<name>A0A6B0UJ19_IXORI</name>
<evidence type="ECO:0008006" key="4">
    <source>
        <dbReference type="Google" id="ProtNLM"/>
    </source>
</evidence>
<feature type="region of interest" description="Disordered" evidence="1">
    <location>
        <begin position="45"/>
        <end position="67"/>
    </location>
</feature>
<feature type="compositionally biased region" description="Basic and acidic residues" evidence="1">
    <location>
        <begin position="99"/>
        <end position="109"/>
    </location>
</feature>